<dbReference type="InterPro" id="IPR032466">
    <property type="entry name" value="Metal_Hydrolase"/>
</dbReference>
<protein>
    <submittedName>
        <fullName evidence="1">N-acetylglucosamine-6-phosphate deacetylase</fullName>
        <ecNumber evidence="1">3.5.1.25</ecNumber>
    </submittedName>
</protein>
<reference evidence="1" key="1">
    <citation type="submission" date="2017-02" db="EMBL/GenBank/DDBJ databases">
        <authorList>
            <person name="Regsiter A."/>
            <person name="William W."/>
        </authorList>
    </citation>
    <scope>NUCLEOTIDE SEQUENCE</scope>
    <source>
        <strain evidence="1">Bib</strain>
    </source>
</reference>
<dbReference type="GO" id="GO:0008448">
    <property type="term" value="F:N-acetylglucosamine-6-phosphate deacetylase activity"/>
    <property type="evidence" value="ECO:0007669"/>
    <property type="project" value="UniProtKB-EC"/>
</dbReference>
<accession>A0A3P3XIJ3</accession>
<dbReference type="EC" id="3.5.1.25" evidence="1"/>
<dbReference type="Gene3D" id="3.20.20.140">
    <property type="entry name" value="Metal-dependent hydrolases"/>
    <property type="match status" value="1"/>
</dbReference>
<keyword evidence="1" id="KW-0378">Hydrolase</keyword>
<dbReference type="SUPFAM" id="SSF51556">
    <property type="entry name" value="Metallo-dependent hydrolases"/>
    <property type="match status" value="1"/>
</dbReference>
<gene>
    <name evidence="1" type="ORF">SPIROBIBN47_260042</name>
</gene>
<name>A0A3P3XIJ3_9SPIR</name>
<evidence type="ECO:0000313" key="1">
    <source>
        <dbReference type="EMBL" id="SLM12770.1"/>
    </source>
</evidence>
<organism evidence="1">
    <name type="scientific">uncultured spirochete</name>
    <dbReference type="NCBI Taxonomy" id="156406"/>
    <lineage>
        <taxon>Bacteria</taxon>
        <taxon>Pseudomonadati</taxon>
        <taxon>Spirochaetota</taxon>
        <taxon>Spirochaetia</taxon>
        <taxon>Spirochaetales</taxon>
        <taxon>environmental samples</taxon>
    </lineage>
</organism>
<sequence length="101" mass="11507">MRHLAAGGTTQHLATIVTRPHEHMVRNLKAIVRARQESALLRFAIHGAHLEGPWISLEDGPRGAHDPRYIRKPDFEEFQKLQDAAQGLIKKAPRLRFSQRS</sequence>
<proteinExistence type="predicted"/>
<dbReference type="AlphaFoldDB" id="A0A3P3XIJ3"/>
<dbReference type="EMBL" id="FWDM01000019">
    <property type="protein sequence ID" value="SLM12770.1"/>
    <property type="molecule type" value="Genomic_DNA"/>
</dbReference>